<evidence type="ECO:0000313" key="6">
    <source>
        <dbReference type="EMBL" id="MCU4751876.1"/>
    </source>
</evidence>
<keyword evidence="3" id="KW-0408">Iron</keyword>
<dbReference type="InterPro" id="IPR036922">
    <property type="entry name" value="Rieske_2Fe-2S_sf"/>
</dbReference>
<evidence type="ECO:0000313" key="7">
    <source>
        <dbReference type="Proteomes" id="UP001321047"/>
    </source>
</evidence>
<accession>A0AAP2Z763</accession>
<evidence type="ECO:0000256" key="2">
    <source>
        <dbReference type="ARBA" id="ARBA00022723"/>
    </source>
</evidence>
<dbReference type="RefSeq" id="WP_342808095.1">
    <property type="nucleotide sequence ID" value="NZ_JAOPJZ010000004.1"/>
</dbReference>
<dbReference type="GO" id="GO:0046872">
    <property type="term" value="F:metal ion binding"/>
    <property type="evidence" value="ECO:0007669"/>
    <property type="project" value="UniProtKB-KW"/>
</dbReference>
<dbReference type="SUPFAM" id="SSF51905">
    <property type="entry name" value="FAD/NAD(P)-binding domain"/>
    <property type="match status" value="1"/>
</dbReference>
<evidence type="ECO:0000256" key="3">
    <source>
        <dbReference type="ARBA" id="ARBA00023004"/>
    </source>
</evidence>
<proteinExistence type="predicted"/>
<name>A0AAP2Z763_9EURY</name>
<dbReference type="InterPro" id="IPR006076">
    <property type="entry name" value="FAD-dep_OxRdtase"/>
</dbReference>
<dbReference type="Pfam" id="PF01266">
    <property type="entry name" value="DAO"/>
    <property type="match status" value="1"/>
</dbReference>
<dbReference type="InterPro" id="IPR036188">
    <property type="entry name" value="FAD/NAD-bd_sf"/>
</dbReference>
<dbReference type="GO" id="GO:0005737">
    <property type="term" value="C:cytoplasm"/>
    <property type="evidence" value="ECO:0007669"/>
    <property type="project" value="TreeGrafter"/>
</dbReference>
<dbReference type="SUPFAM" id="SSF50022">
    <property type="entry name" value="ISP domain"/>
    <property type="match status" value="1"/>
</dbReference>
<dbReference type="EMBL" id="JAOPJZ010000004">
    <property type="protein sequence ID" value="MCU4751876.1"/>
    <property type="molecule type" value="Genomic_DNA"/>
</dbReference>
<keyword evidence="4" id="KW-0411">Iron-sulfur</keyword>
<keyword evidence="1" id="KW-0001">2Fe-2S</keyword>
<comment type="caution">
    <text evidence="6">The sequence shown here is derived from an EMBL/GenBank/DDBJ whole genome shotgun (WGS) entry which is preliminary data.</text>
</comment>
<dbReference type="Pfam" id="PF00355">
    <property type="entry name" value="Rieske"/>
    <property type="match status" value="1"/>
</dbReference>
<evidence type="ECO:0000256" key="4">
    <source>
        <dbReference type="ARBA" id="ARBA00023014"/>
    </source>
</evidence>
<dbReference type="GO" id="GO:0051537">
    <property type="term" value="F:2 iron, 2 sulfur cluster binding"/>
    <property type="evidence" value="ECO:0007669"/>
    <property type="project" value="UniProtKB-KW"/>
</dbReference>
<protein>
    <submittedName>
        <fullName evidence="6">FAD-dependent oxidoreductase</fullName>
    </submittedName>
</protein>
<keyword evidence="2" id="KW-0479">Metal-binding</keyword>
<sequence length="510" mass="55621">MSGSFTRYTDDLPGDPVSPWLASTLEGCYPRLEGGVSADVCIVGAGIVGLSTAIECLERGLTVVVLERDRVGSGTTGKSAGVLTSQHGLCYAHLERQFGSEAARTYGTLAEDAIDTVETRLESLSIDAGFERQPAYCYGDDPNPFRRELEAARTTGLPASLVRSVPPFERAGAAIRFDEQGVFHPQQYLLGLAETLHDDERAAVYEQSRVTAVHPGKRPRVETDNGSISADHVVLATGFPLLDRAGYTTRLYPRRSLVLGVRLDGDPPKGTYYRHDNGRFVRTHRDSEGPLVLVGGERHKTGQGGSIADRYRRLERWTRTHLPLEWIAFRWSAQDYVSVDRLPFIGPVGPATPNVHVATGFGGWGLTMGTVAGRLLARSFSDERPSELELFDPTRFTPIASAPKAAAENADAASQFATDWLRTLLERDERPIRPGEGRIRRQGISPVAVARDDVGELHTVSGRCPHCHALLAWNDAECSWDCPCHGSRFTPDGTVIEGPAGTDLPPRSLE</sequence>
<feature type="domain" description="Rieske" evidence="5">
    <location>
        <begin position="424"/>
        <end position="510"/>
    </location>
</feature>
<gene>
    <name evidence="6" type="ORF">OB919_07755</name>
</gene>
<dbReference type="Gene3D" id="2.102.10.10">
    <property type="entry name" value="Rieske [2Fe-2S] iron-sulphur domain"/>
    <property type="match status" value="1"/>
</dbReference>
<dbReference type="PANTHER" id="PTHR13847:SF274">
    <property type="entry name" value="RIESKE 2FE-2S IRON-SULFUR PROTEIN YHFW-RELATED"/>
    <property type="match status" value="1"/>
</dbReference>
<dbReference type="Gene3D" id="3.50.50.60">
    <property type="entry name" value="FAD/NAD(P)-binding domain"/>
    <property type="match status" value="1"/>
</dbReference>
<dbReference type="InterPro" id="IPR017941">
    <property type="entry name" value="Rieske_2Fe-2S"/>
</dbReference>
<reference evidence="6 7" key="1">
    <citation type="submission" date="2022-09" db="EMBL/GenBank/DDBJ databases">
        <title>Enrichment on poylsaccharides allowed isolation of novel metabolic and taxonomic groups of Haloarchaea.</title>
        <authorList>
            <person name="Sorokin D.Y."/>
            <person name="Elcheninov A.G."/>
            <person name="Khizhniak T.V."/>
            <person name="Kolganova T.V."/>
            <person name="Kublanov I.V."/>
        </authorList>
    </citation>
    <scope>NUCLEOTIDE SEQUENCE [LARGE SCALE GENOMIC DNA]</scope>
    <source>
        <strain evidence="6 7">AArc-curdl1</strain>
    </source>
</reference>
<keyword evidence="7" id="KW-1185">Reference proteome</keyword>
<dbReference type="Gene3D" id="3.30.9.10">
    <property type="entry name" value="D-Amino Acid Oxidase, subunit A, domain 2"/>
    <property type="match status" value="1"/>
</dbReference>
<organism evidence="6 7">
    <name type="scientific">Natronosalvus hydrolyticus</name>
    <dbReference type="NCBI Taxonomy" id="2979988"/>
    <lineage>
        <taxon>Archaea</taxon>
        <taxon>Methanobacteriati</taxon>
        <taxon>Methanobacteriota</taxon>
        <taxon>Stenosarchaea group</taxon>
        <taxon>Halobacteria</taxon>
        <taxon>Halobacteriales</taxon>
        <taxon>Natrialbaceae</taxon>
        <taxon>Natronosalvus</taxon>
    </lineage>
</organism>
<dbReference type="PROSITE" id="PS51296">
    <property type="entry name" value="RIESKE"/>
    <property type="match status" value="1"/>
</dbReference>
<dbReference type="PANTHER" id="PTHR13847">
    <property type="entry name" value="SARCOSINE DEHYDROGENASE-RELATED"/>
    <property type="match status" value="1"/>
</dbReference>
<dbReference type="Proteomes" id="UP001321047">
    <property type="component" value="Unassembled WGS sequence"/>
</dbReference>
<evidence type="ECO:0000259" key="5">
    <source>
        <dbReference type="PROSITE" id="PS51296"/>
    </source>
</evidence>
<dbReference type="AlphaFoldDB" id="A0AAP2Z763"/>
<evidence type="ECO:0000256" key="1">
    <source>
        <dbReference type="ARBA" id="ARBA00022714"/>
    </source>
</evidence>